<dbReference type="EMBL" id="PKKJ01000002">
    <property type="protein sequence ID" value="PKY66557.1"/>
    <property type="molecule type" value="Genomic_DNA"/>
</dbReference>
<feature type="transmembrane region" description="Helical" evidence="1">
    <location>
        <begin position="106"/>
        <end position="127"/>
    </location>
</feature>
<dbReference type="RefSeq" id="WP_101627769.1">
    <property type="nucleotide sequence ID" value="NZ_PKKJ01000002.1"/>
</dbReference>
<keyword evidence="1" id="KW-1133">Transmembrane helix</keyword>
<dbReference type="InterPro" id="IPR000045">
    <property type="entry name" value="Prepilin_IV_endopep_pep"/>
</dbReference>
<name>A0A2I1I5Z9_9ACTO</name>
<feature type="transmembrane region" description="Helical" evidence="1">
    <location>
        <begin position="20"/>
        <end position="38"/>
    </location>
</feature>
<dbReference type="GO" id="GO:0016020">
    <property type="term" value="C:membrane"/>
    <property type="evidence" value="ECO:0007669"/>
    <property type="project" value="InterPro"/>
</dbReference>
<gene>
    <name evidence="3" type="ORF">CYJ25_03210</name>
</gene>
<keyword evidence="1" id="KW-0812">Transmembrane</keyword>
<protein>
    <submittedName>
        <fullName evidence="3">Prepilin peptidase</fullName>
    </submittedName>
</protein>
<accession>A0A2I1I5Z9</accession>
<dbReference type="Pfam" id="PF01478">
    <property type="entry name" value="Peptidase_A24"/>
    <property type="match status" value="1"/>
</dbReference>
<evidence type="ECO:0000313" key="3">
    <source>
        <dbReference type="EMBL" id="PKY66557.1"/>
    </source>
</evidence>
<feature type="transmembrane region" description="Helical" evidence="1">
    <location>
        <begin position="213"/>
        <end position="232"/>
    </location>
</feature>
<dbReference type="OrthoDB" id="2087435at2"/>
<comment type="caution">
    <text evidence="3">The sequence shown here is derived from an EMBL/GenBank/DDBJ whole genome shotgun (WGS) entry which is preliminary data.</text>
</comment>
<dbReference type="Proteomes" id="UP000234545">
    <property type="component" value="Unassembled WGS sequence"/>
</dbReference>
<dbReference type="AlphaFoldDB" id="A0A2I1I5Z9"/>
<feature type="transmembrane region" description="Helical" evidence="1">
    <location>
        <begin position="172"/>
        <end position="201"/>
    </location>
</feature>
<evidence type="ECO:0000313" key="4">
    <source>
        <dbReference type="Proteomes" id="UP000234545"/>
    </source>
</evidence>
<feature type="transmembrane region" description="Helical" evidence="1">
    <location>
        <begin position="83"/>
        <end position="99"/>
    </location>
</feature>
<sequence length="235" mass="25085">MSDFLSLLRVREATTVQDLSLALALATWLIIIYWLWRYGWRVQRRYFIEATLTPYKRTGIVWTSALFGAATIVTLQLKPSAPAIVSVAMIGALSALVDARTHKLPNAYTATMAIGVTFGALGMIFHSETPLKVILRIALSMAIWAVPLWILSRIPGGVGFGDVKIAPVLGALLGCVGIQAAYGGLIISFVLAGGAALWRLVVGNAGTGARIPLGPWLILGAAGGYIGWGAILQWQ</sequence>
<feature type="transmembrane region" description="Helical" evidence="1">
    <location>
        <begin position="59"/>
        <end position="77"/>
    </location>
</feature>
<evidence type="ECO:0000259" key="2">
    <source>
        <dbReference type="Pfam" id="PF01478"/>
    </source>
</evidence>
<dbReference type="GO" id="GO:0004190">
    <property type="term" value="F:aspartic-type endopeptidase activity"/>
    <property type="evidence" value="ECO:0007669"/>
    <property type="project" value="InterPro"/>
</dbReference>
<organism evidence="3 4">
    <name type="scientific">Schaalia turicensis</name>
    <dbReference type="NCBI Taxonomy" id="131111"/>
    <lineage>
        <taxon>Bacteria</taxon>
        <taxon>Bacillati</taxon>
        <taxon>Actinomycetota</taxon>
        <taxon>Actinomycetes</taxon>
        <taxon>Actinomycetales</taxon>
        <taxon>Actinomycetaceae</taxon>
        <taxon>Schaalia</taxon>
    </lineage>
</organism>
<feature type="domain" description="Prepilin type IV endopeptidase peptidase" evidence="2">
    <location>
        <begin position="90"/>
        <end position="194"/>
    </location>
</feature>
<reference evidence="3 4" key="1">
    <citation type="submission" date="2017-12" db="EMBL/GenBank/DDBJ databases">
        <title>Phylogenetic diversity of female urinary microbiome.</title>
        <authorList>
            <person name="Thomas-White K."/>
            <person name="Wolfe A.J."/>
        </authorList>
    </citation>
    <scope>NUCLEOTIDE SEQUENCE [LARGE SCALE GENOMIC DNA]</scope>
    <source>
        <strain evidence="3 4">UMB0250</strain>
    </source>
</reference>
<keyword evidence="1" id="KW-0472">Membrane</keyword>
<proteinExistence type="predicted"/>
<evidence type="ECO:0000256" key="1">
    <source>
        <dbReference type="SAM" id="Phobius"/>
    </source>
</evidence>